<evidence type="ECO:0000313" key="6">
    <source>
        <dbReference type="EMBL" id="AAK80712.1"/>
    </source>
</evidence>
<keyword evidence="2 4" id="KW-0238">DNA-binding</keyword>
<keyword evidence="7" id="KW-1185">Reference proteome</keyword>
<dbReference type="PANTHER" id="PTHR30055:SF234">
    <property type="entry name" value="HTH-TYPE TRANSCRIPTIONAL REGULATOR BETI"/>
    <property type="match status" value="1"/>
</dbReference>
<accession>Q97FH1</accession>
<reference evidence="6 7" key="1">
    <citation type="journal article" date="2001" name="J. Bacteriol.">
        <title>Genome sequence and comparative analysis of the solvent-producing bacterium Clostridium acetobutylicum.</title>
        <authorList>
            <person name="Nolling J."/>
            <person name="Breton G."/>
            <person name="Omelchenko M.V."/>
            <person name="Makarova K.S."/>
            <person name="Zeng Q."/>
            <person name="Gibson R."/>
            <person name="Lee H.M."/>
            <person name="Dubois J."/>
            <person name="Qiu D."/>
            <person name="Hitti J."/>
            <person name="Wolf Y.I."/>
            <person name="Tatusov R.L."/>
            <person name="Sabathe F."/>
            <person name="Doucette-Stamm L."/>
            <person name="Soucaille P."/>
            <person name="Daly M.J."/>
            <person name="Bennett G.N."/>
            <person name="Koonin E.V."/>
            <person name="Smith D.R."/>
        </authorList>
    </citation>
    <scope>NUCLEOTIDE SEQUENCE [LARGE SCALE GENOMIC DNA]</scope>
    <source>
        <strain evidence="7">ATCC 824 / DSM 792 / JCM 1419 / LMG 5710 / VKM B-1787</strain>
    </source>
</reference>
<sequence>MGINRRKEIEKLNRKISIIDAAERVFFIKGFYNATMDDVAKEAEFTKKTIYSYFTSKEEIYYEIMLRGYKILNSMNYKILEERRSESEIQNIRMLGEVYIEFTRLHHGYFKAILEYKNNELLKNQNVREELFNEVYEEGEYSLRLLRDIIERGMDKKEIIEEYSSLDISLTLWSCILGVSSISMNKENYTKKFYNRNSEEVLKKSFEIILNSIRRK</sequence>
<dbReference type="GO" id="GO:0003700">
    <property type="term" value="F:DNA-binding transcription factor activity"/>
    <property type="evidence" value="ECO:0007669"/>
    <property type="project" value="TreeGrafter"/>
</dbReference>
<evidence type="ECO:0000259" key="5">
    <source>
        <dbReference type="PROSITE" id="PS50977"/>
    </source>
</evidence>
<dbReference type="InterPro" id="IPR050109">
    <property type="entry name" value="HTH-type_TetR-like_transc_reg"/>
</dbReference>
<name>Q97FH1_CLOAB</name>
<dbReference type="HOGENOM" id="CLU_069356_12_1_9"/>
<dbReference type="SUPFAM" id="SSF48498">
    <property type="entry name" value="Tetracyclin repressor-like, C-terminal domain"/>
    <property type="match status" value="1"/>
</dbReference>
<dbReference type="InterPro" id="IPR036271">
    <property type="entry name" value="Tet_transcr_reg_TetR-rel_C_sf"/>
</dbReference>
<protein>
    <submittedName>
        <fullName evidence="6">Transcriptional regulators, AcrR family</fullName>
    </submittedName>
</protein>
<keyword evidence="1" id="KW-0805">Transcription regulation</keyword>
<dbReference type="Proteomes" id="UP000000814">
    <property type="component" value="Chromosome"/>
</dbReference>
<dbReference type="SUPFAM" id="SSF46689">
    <property type="entry name" value="Homeodomain-like"/>
    <property type="match status" value="1"/>
</dbReference>
<keyword evidence="3" id="KW-0804">Transcription</keyword>
<dbReference type="InterPro" id="IPR009057">
    <property type="entry name" value="Homeodomain-like_sf"/>
</dbReference>
<dbReference type="GO" id="GO:0000976">
    <property type="term" value="F:transcription cis-regulatory region binding"/>
    <property type="evidence" value="ECO:0007669"/>
    <property type="project" value="TreeGrafter"/>
</dbReference>
<evidence type="ECO:0000256" key="1">
    <source>
        <dbReference type="ARBA" id="ARBA00023015"/>
    </source>
</evidence>
<dbReference type="RefSeq" id="WP_010966053.1">
    <property type="nucleotide sequence ID" value="NC_003030.1"/>
</dbReference>
<dbReference type="OrthoDB" id="9812484at2"/>
<feature type="DNA-binding region" description="H-T-H motif" evidence="4">
    <location>
        <begin position="35"/>
        <end position="54"/>
    </location>
</feature>
<dbReference type="AlphaFoldDB" id="Q97FH1"/>
<evidence type="ECO:0000256" key="2">
    <source>
        <dbReference type="ARBA" id="ARBA00023125"/>
    </source>
</evidence>
<dbReference type="eggNOG" id="COG1309">
    <property type="taxonomic scope" value="Bacteria"/>
</dbReference>
<dbReference type="PATRIC" id="fig|272562.8.peg.2955"/>
<evidence type="ECO:0000256" key="3">
    <source>
        <dbReference type="ARBA" id="ARBA00023163"/>
    </source>
</evidence>
<gene>
    <name evidence="6" type="ordered locus">CA_C2768</name>
</gene>
<dbReference type="KEGG" id="cac:CA_C2768"/>
<evidence type="ECO:0000313" key="7">
    <source>
        <dbReference type="Proteomes" id="UP000000814"/>
    </source>
</evidence>
<dbReference type="PRINTS" id="PR00455">
    <property type="entry name" value="HTHTETR"/>
</dbReference>
<dbReference type="GeneID" id="44999255"/>
<dbReference type="PROSITE" id="PS50977">
    <property type="entry name" value="HTH_TETR_2"/>
    <property type="match status" value="1"/>
</dbReference>
<dbReference type="PIR" id="E97240">
    <property type="entry name" value="E97240"/>
</dbReference>
<organism evidence="6 7">
    <name type="scientific">Clostridium acetobutylicum (strain ATCC 824 / DSM 792 / JCM 1419 / IAM 19013 / LMG 5710 / NBRC 13948 / NRRL B-527 / VKM B-1787 / 2291 / W)</name>
    <dbReference type="NCBI Taxonomy" id="272562"/>
    <lineage>
        <taxon>Bacteria</taxon>
        <taxon>Bacillati</taxon>
        <taxon>Bacillota</taxon>
        <taxon>Clostridia</taxon>
        <taxon>Eubacteriales</taxon>
        <taxon>Clostridiaceae</taxon>
        <taxon>Clostridium</taxon>
    </lineage>
</organism>
<dbReference type="EMBL" id="AE001437">
    <property type="protein sequence ID" value="AAK80712.1"/>
    <property type="molecule type" value="Genomic_DNA"/>
</dbReference>
<dbReference type="STRING" id="272562.CA_C2768"/>
<feature type="domain" description="HTH tetR-type" evidence="5">
    <location>
        <begin position="12"/>
        <end position="72"/>
    </location>
</feature>
<proteinExistence type="predicted"/>
<dbReference type="InterPro" id="IPR001647">
    <property type="entry name" value="HTH_TetR"/>
</dbReference>
<dbReference type="Gene3D" id="1.10.10.60">
    <property type="entry name" value="Homeodomain-like"/>
    <property type="match status" value="1"/>
</dbReference>
<dbReference type="Gene3D" id="1.10.357.10">
    <property type="entry name" value="Tetracycline Repressor, domain 2"/>
    <property type="match status" value="1"/>
</dbReference>
<dbReference type="Pfam" id="PF00440">
    <property type="entry name" value="TetR_N"/>
    <property type="match status" value="1"/>
</dbReference>
<evidence type="ECO:0000256" key="4">
    <source>
        <dbReference type="PROSITE-ProRule" id="PRU00335"/>
    </source>
</evidence>
<dbReference type="PANTHER" id="PTHR30055">
    <property type="entry name" value="HTH-TYPE TRANSCRIPTIONAL REGULATOR RUTR"/>
    <property type="match status" value="1"/>
</dbReference>